<dbReference type="AlphaFoldDB" id="A0A3N6NR81"/>
<protein>
    <recommendedName>
        <fullName evidence="3">Carbon monoxide dehydrogenase</fullName>
    </recommendedName>
</protein>
<dbReference type="InterPro" id="IPR010419">
    <property type="entry name" value="CO_DH_gsu"/>
</dbReference>
<dbReference type="Pfam" id="PF06240">
    <property type="entry name" value="COXG"/>
    <property type="match status" value="1"/>
</dbReference>
<reference evidence="1 2" key="1">
    <citation type="submission" date="2018-10" db="EMBL/GenBank/DDBJ databases">
        <title>Natrarchaeobius chitinivorans gen. nov., sp. nov., and Natrarchaeobius haloalkaliphilus sp. nov., alkaliphilic, chitin-utilizing haloarchaea from hypersaline alkaline lakes.</title>
        <authorList>
            <person name="Sorokin D.Y."/>
            <person name="Elcheninov A.G."/>
            <person name="Kostrikina N.A."/>
            <person name="Bale N.J."/>
            <person name="Sinninghe Damste J.S."/>
            <person name="Khijniak T.V."/>
            <person name="Kublanov I.V."/>
            <person name="Toshchakov S.V."/>
        </authorList>
    </citation>
    <scope>NUCLEOTIDE SEQUENCE [LARGE SCALE GENOMIC DNA]</scope>
    <source>
        <strain evidence="1 2">AArcht7</strain>
    </source>
</reference>
<gene>
    <name evidence="1" type="ORF">EA472_04045</name>
</gene>
<accession>A0A3N6NR81</accession>
<dbReference type="InterPro" id="IPR023393">
    <property type="entry name" value="START-like_dom_sf"/>
</dbReference>
<keyword evidence="2" id="KW-1185">Reference proteome</keyword>
<evidence type="ECO:0000313" key="1">
    <source>
        <dbReference type="EMBL" id="RQH02483.1"/>
    </source>
</evidence>
<dbReference type="EMBL" id="REFZ01000002">
    <property type="protein sequence ID" value="RQH02483.1"/>
    <property type="molecule type" value="Genomic_DNA"/>
</dbReference>
<name>A0A3N6NR81_NATCH</name>
<dbReference type="Gene3D" id="3.30.530.20">
    <property type="match status" value="1"/>
</dbReference>
<dbReference type="OrthoDB" id="233021at2157"/>
<dbReference type="PANTHER" id="PTHR38588:SF1">
    <property type="entry name" value="BLL0334 PROTEIN"/>
    <property type="match status" value="1"/>
</dbReference>
<evidence type="ECO:0008006" key="3">
    <source>
        <dbReference type="Google" id="ProtNLM"/>
    </source>
</evidence>
<organism evidence="1 2">
    <name type="scientific">Natrarchaeobius chitinivorans</name>
    <dbReference type="NCBI Taxonomy" id="1679083"/>
    <lineage>
        <taxon>Archaea</taxon>
        <taxon>Methanobacteriati</taxon>
        <taxon>Methanobacteriota</taxon>
        <taxon>Stenosarchaea group</taxon>
        <taxon>Halobacteria</taxon>
        <taxon>Halobacteriales</taxon>
        <taxon>Natrialbaceae</taxon>
        <taxon>Natrarchaeobius</taxon>
    </lineage>
</organism>
<evidence type="ECO:0000313" key="2">
    <source>
        <dbReference type="Proteomes" id="UP000281431"/>
    </source>
</evidence>
<proteinExistence type="predicted"/>
<sequence>MEIEETVTVPTARETVIEEMQRPEVLERVIPNCTGAEQTGDRSYRVEVSESISRVSLDLEVDLEITEFDPPNSFVVSVDGEAPGSNTQVQAEASYVLEETGDGTDIHQTMTIDVSGKLASLGFRMLRSTVNKRMQTMVDNVQAEFAEPATEGTVDT</sequence>
<dbReference type="PANTHER" id="PTHR38588">
    <property type="entry name" value="BLL0334 PROTEIN"/>
    <property type="match status" value="1"/>
</dbReference>
<comment type="caution">
    <text evidence="1">The sequence shown here is derived from an EMBL/GenBank/DDBJ whole genome shotgun (WGS) entry which is preliminary data.</text>
</comment>
<dbReference type="SUPFAM" id="SSF55961">
    <property type="entry name" value="Bet v1-like"/>
    <property type="match status" value="1"/>
</dbReference>
<dbReference type="Proteomes" id="UP000281431">
    <property type="component" value="Unassembled WGS sequence"/>
</dbReference>